<dbReference type="PANTHER" id="PTHR11214">
    <property type="entry name" value="BETA-1,3-N-ACETYLGLUCOSAMINYLTRANSFERASE"/>
    <property type="match status" value="1"/>
</dbReference>
<keyword evidence="10 13" id="KW-0333">Golgi apparatus</keyword>
<keyword evidence="9" id="KW-1133">Transmembrane helix</keyword>
<dbReference type="InterPro" id="IPR002659">
    <property type="entry name" value="Glyco_trans_31"/>
</dbReference>
<keyword evidence="12 13" id="KW-0464">Manganese</keyword>
<keyword evidence="6" id="KW-0808">Transferase</keyword>
<comment type="caution">
    <text evidence="14">The sequence shown here is derived from an EMBL/GenBank/DDBJ whole genome shotgun (WGS) entry which is preliminary data.</text>
</comment>
<dbReference type="Gene3D" id="3.90.550.50">
    <property type="match status" value="1"/>
</dbReference>
<evidence type="ECO:0000256" key="12">
    <source>
        <dbReference type="ARBA" id="ARBA00023211"/>
    </source>
</evidence>
<proteinExistence type="inferred from homology"/>
<name>A0AAD6EXI6_9POAL</name>
<dbReference type="EC" id="2.4.1.-" evidence="13"/>
<evidence type="ECO:0000256" key="11">
    <source>
        <dbReference type="ARBA" id="ARBA00023136"/>
    </source>
</evidence>
<dbReference type="AlphaFoldDB" id="A0AAD6EXI6"/>
<evidence type="ECO:0000256" key="13">
    <source>
        <dbReference type="RuleBase" id="RU363063"/>
    </source>
</evidence>
<dbReference type="GO" id="GO:0000139">
    <property type="term" value="C:Golgi membrane"/>
    <property type="evidence" value="ECO:0007669"/>
    <property type="project" value="UniProtKB-SubCell"/>
</dbReference>
<evidence type="ECO:0000256" key="4">
    <source>
        <dbReference type="ARBA" id="ARBA00008661"/>
    </source>
</evidence>
<dbReference type="GO" id="GO:0016758">
    <property type="term" value="F:hexosyltransferase activity"/>
    <property type="evidence" value="ECO:0007669"/>
    <property type="project" value="InterPro"/>
</dbReference>
<dbReference type="PANTHER" id="PTHR11214:SF363">
    <property type="entry name" value="HEXOSYLTRANSFERASE"/>
    <property type="match status" value="1"/>
</dbReference>
<comment type="subcellular location">
    <subcellularLocation>
        <location evidence="2 13">Golgi apparatus membrane</location>
        <topology evidence="2 13">Single-pass type II membrane protein</topology>
    </subcellularLocation>
</comment>
<evidence type="ECO:0000313" key="15">
    <source>
        <dbReference type="Proteomes" id="UP001210211"/>
    </source>
</evidence>
<dbReference type="EMBL" id="JAMRDG010000001">
    <property type="protein sequence ID" value="KAJ3704846.1"/>
    <property type="molecule type" value="Genomic_DNA"/>
</dbReference>
<organism evidence="14 15">
    <name type="scientific">Rhynchospora tenuis</name>
    <dbReference type="NCBI Taxonomy" id="198213"/>
    <lineage>
        <taxon>Eukaryota</taxon>
        <taxon>Viridiplantae</taxon>
        <taxon>Streptophyta</taxon>
        <taxon>Embryophyta</taxon>
        <taxon>Tracheophyta</taxon>
        <taxon>Spermatophyta</taxon>
        <taxon>Magnoliopsida</taxon>
        <taxon>Liliopsida</taxon>
        <taxon>Poales</taxon>
        <taxon>Cyperaceae</taxon>
        <taxon>Cyperoideae</taxon>
        <taxon>Rhynchosporeae</taxon>
        <taxon>Rhynchospora</taxon>
    </lineage>
</organism>
<comment type="cofactor">
    <cofactor evidence="1 13">
        <name>Mn(2+)</name>
        <dbReference type="ChEBI" id="CHEBI:29035"/>
    </cofactor>
</comment>
<evidence type="ECO:0000256" key="1">
    <source>
        <dbReference type="ARBA" id="ARBA00001936"/>
    </source>
</evidence>
<reference evidence="14 15" key="1">
    <citation type="journal article" date="2022" name="Cell">
        <title>Repeat-based holocentromeres influence genome architecture and karyotype evolution.</title>
        <authorList>
            <person name="Hofstatter P.G."/>
            <person name="Thangavel G."/>
            <person name="Lux T."/>
            <person name="Neumann P."/>
            <person name="Vondrak T."/>
            <person name="Novak P."/>
            <person name="Zhang M."/>
            <person name="Costa L."/>
            <person name="Castellani M."/>
            <person name="Scott A."/>
            <person name="Toegelov H."/>
            <person name="Fuchs J."/>
            <person name="Mata-Sucre Y."/>
            <person name="Dias Y."/>
            <person name="Vanzela A.L.L."/>
            <person name="Huettel B."/>
            <person name="Almeida C.C.S."/>
            <person name="Simkova H."/>
            <person name="Souza G."/>
            <person name="Pedrosa-Harand A."/>
            <person name="Macas J."/>
            <person name="Mayer K.F.X."/>
            <person name="Houben A."/>
            <person name="Marques A."/>
        </authorList>
    </citation>
    <scope>NUCLEOTIDE SEQUENCE [LARGE SCALE GENOMIC DNA]</scope>
    <source>
        <strain evidence="14">RhyTen1mFocal</strain>
    </source>
</reference>
<comment type="similarity">
    <text evidence="4 13">Belongs to the glycosyltransferase 31 family.</text>
</comment>
<keyword evidence="5 13" id="KW-0328">Glycosyltransferase</keyword>
<evidence type="ECO:0000256" key="2">
    <source>
        <dbReference type="ARBA" id="ARBA00004323"/>
    </source>
</evidence>
<gene>
    <name evidence="14" type="ORF">LUZ61_008551</name>
</gene>
<sequence>MGILTLPSRFERRSLIRLAYSMQRIHEAHVDIRFVLCNIKKDEERTMVSLEMMQYDDMIILNCTESMNFGKTYTYFSSLPKLFHGENKYDYVMKSDDDTYFRFDNLIESLKDKPRYDMYYGAGLVFEGKDFPKFMLGMGYLLSWDLVEWIAESDIPRSKLVGPEDLLTGMWLNMGNKARNRYNMIPAMYDYQGPGFHDFIPETIAVHQLKETTRWLTTLKYFNIKDKGLN</sequence>
<evidence type="ECO:0000256" key="9">
    <source>
        <dbReference type="ARBA" id="ARBA00022989"/>
    </source>
</evidence>
<dbReference type="Pfam" id="PF01762">
    <property type="entry name" value="Galactosyl_T"/>
    <property type="match status" value="1"/>
</dbReference>
<keyword evidence="8" id="KW-0735">Signal-anchor</keyword>
<evidence type="ECO:0000313" key="14">
    <source>
        <dbReference type="EMBL" id="KAJ3704846.1"/>
    </source>
</evidence>
<evidence type="ECO:0000256" key="10">
    <source>
        <dbReference type="ARBA" id="ARBA00023034"/>
    </source>
</evidence>
<dbReference type="Proteomes" id="UP001210211">
    <property type="component" value="Unassembled WGS sequence"/>
</dbReference>
<evidence type="ECO:0000256" key="8">
    <source>
        <dbReference type="ARBA" id="ARBA00022968"/>
    </source>
</evidence>
<accession>A0AAD6EXI6</accession>
<keyword evidence="15" id="KW-1185">Reference proteome</keyword>
<evidence type="ECO:0000256" key="3">
    <source>
        <dbReference type="ARBA" id="ARBA00004922"/>
    </source>
</evidence>
<protein>
    <recommendedName>
        <fullName evidence="13">Hexosyltransferase</fullName>
        <ecNumber evidence="13">2.4.1.-</ecNumber>
    </recommendedName>
</protein>
<keyword evidence="11" id="KW-0472">Membrane</keyword>
<evidence type="ECO:0000256" key="5">
    <source>
        <dbReference type="ARBA" id="ARBA00022676"/>
    </source>
</evidence>
<evidence type="ECO:0000256" key="7">
    <source>
        <dbReference type="ARBA" id="ARBA00022692"/>
    </source>
</evidence>
<keyword evidence="7" id="KW-0812">Transmembrane</keyword>
<comment type="pathway">
    <text evidence="3">Protein modification; protein glycosylation.</text>
</comment>
<evidence type="ECO:0000256" key="6">
    <source>
        <dbReference type="ARBA" id="ARBA00022679"/>
    </source>
</evidence>